<evidence type="ECO:0000313" key="2">
    <source>
        <dbReference type="EMBL" id="KAH8024686.1"/>
    </source>
</evidence>
<feature type="chain" id="PRO_5039928972" description="Tick transposon" evidence="1">
    <location>
        <begin position="24"/>
        <end position="456"/>
    </location>
</feature>
<dbReference type="AlphaFoldDB" id="A0A9J6DRT4"/>
<protein>
    <recommendedName>
        <fullName evidence="4">Tick transposon</fullName>
    </recommendedName>
</protein>
<feature type="signal peptide" evidence="1">
    <location>
        <begin position="1"/>
        <end position="23"/>
    </location>
</feature>
<sequence>MVQRVTPFASIAQVFAAISLVDACGNATCALHTGSPGNSGASAHAPSAGCSLYLGAPDRTAGPKDGAFIISTKGLLEPTASPGSSTSAFPSPIKDHTLQLALCGLVSCAMVQRVTPFAFIAQVRHYDSLFAKKTSNRYLVQLPSPRCLALLLCDCVNIAHELLLLSGDIEENPGPTTRSSTTQSDQTMYALLTTLEAGRATILAELKAINTRLTSTEQTLADLVARIAQTEDQCKLLPDMLSDVDVLLRSSTQTSDSIAGIEESLNDAEDRLCRCNLVFYGISEGESESWSDSEKLITDICNKNLKIALEPKDIHRAHRIGKIARDKKRPIIVTFSSFKTKDDILSKAFKLKSTTVSISEDFCATTRSIHRELVRFAREQKVPFKLRYKNLIIDKKTHYYDTADKAVKERTAREPSGLDSPPGASVELTLLDHVQLGDRSLPCVTGEVSIRICCCL</sequence>
<dbReference type="EMBL" id="JABSTU010000007">
    <property type="protein sequence ID" value="KAH8024686.1"/>
    <property type="molecule type" value="Genomic_DNA"/>
</dbReference>
<organism evidence="2 3">
    <name type="scientific">Rhipicephalus microplus</name>
    <name type="common">Cattle tick</name>
    <name type="synonym">Boophilus microplus</name>
    <dbReference type="NCBI Taxonomy" id="6941"/>
    <lineage>
        <taxon>Eukaryota</taxon>
        <taxon>Metazoa</taxon>
        <taxon>Ecdysozoa</taxon>
        <taxon>Arthropoda</taxon>
        <taxon>Chelicerata</taxon>
        <taxon>Arachnida</taxon>
        <taxon>Acari</taxon>
        <taxon>Parasitiformes</taxon>
        <taxon>Ixodida</taxon>
        <taxon>Ixodoidea</taxon>
        <taxon>Ixodidae</taxon>
        <taxon>Rhipicephalinae</taxon>
        <taxon>Rhipicephalus</taxon>
        <taxon>Boophilus</taxon>
    </lineage>
</organism>
<dbReference type="VEuPathDB" id="VectorBase:LOC119175483"/>
<gene>
    <name evidence="2" type="ORF">HPB51_000517</name>
</gene>
<comment type="caution">
    <text evidence="2">The sequence shown here is derived from an EMBL/GenBank/DDBJ whole genome shotgun (WGS) entry which is preliminary data.</text>
</comment>
<evidence type="ECO:0000256" key="1">
    <source>
        <dbReference type="SAM" id="SignalP"/>
    </source>
</evidence>
<accession>A0A9J6DRT4</accession>
<dbReference type="Proteomes" id="UP000821866">
    <property type="component" value="Unassembled WGS sequence"/>
</dbReference>
<name>A0A9J6DRT4_RHIMP</name>
<reference evidence="2" key="1">
    <citation type="journal article" date="2020" name="Cell">
        <title>Large-Scale Comparative Analyses of Tick Genomes Elucidate Their Genetic Diversity and Vector Capacities.</title>
        <authorList>
            <consortium name="Tick Genome and Microbiome Consortium (TIGMIC)"/>
            <person name="Jia N."/>
            <person name="Wang J."/>
            <person name="Shi W."/>
            <person name="Du L."/>
            <person name="Sun Y."/>
            <person name="Zhan W."/>
            <person name="Jiang J.F."/>
            <person name="Wang Q."/>
            <person name="Zhang B."/>
            <person name="Ji P."/>
            <person name="Bell-Sakyi L."/>
            <person name="Cui X.M."/>
            <person name="Yuan T.T."/>
            <person name="Jiang B.G."/>
            <person name="Yang W.F."/>
            <person name="Lam T.T."/>
            <person name="Chang Q.C."/>
            <person name="Ding S.J."/>
            <person name="Wang X.J."/>
            <person name="Zhu J.G."/>
            <person name="Ruan X.D."/>
            <person name="Zhao L."/>
            <person name="Wei J.T."/>
            <person name="Ye R.Z."/>
            <person name="Que T.C."/>
            <person name="Du C.H."/>
            <person name="Zhou Y.H."/>
            <person name="Cheng J.X."/>
            <person name="Dai P.F."/>
            <person name="Guo W.B."/>
            <person name="Han X.H."/>
            <person name="Huang E.J."/>
            <person name="Li L.F."/>
            <person name="Wei W."/>
            <person name="Gao Y.C."/>
            <person name="Liu J.Z."/>
            <person name="Shao H.Z."/>
            <person name="Wang X."/>
            <person name="Wang C.C."/>
            <person name="Yang T.C."/>
            <person name="Huo Q.B."/>
            <person name="Li W."/>
            <person name="Chen H.Y."/>
            <person name="Chen S.E."/>
            <person name="Zhou L.G."/>
            <person name="Ni X.B."/>
            <person name="Tian J.H."/>
            <person name="Sheng Y."/>
            <person name="Liu T."/>
            <person name="Pan Y.S."/>
            <person name="Xia L.Y."/>
            <person name="Li J."/>
            <person name="Zhao F."/>
            <person name="Cao W.C."/>
        </authorList>
    </citation>
    <scope>NUCLEOTIDE SEQUENCE</scope>
    <source>
        <strain evidence="2">Rmic-2018</strain>
    </source>
</reference>
<evidence type="ECO:0008006" key="4">
    <source>
        <dbReference type="Google" id="ProtNLM"/>
    </source>
</evidence>
<dbReference type="InterPro" id="IPR004244">
    <property type="entry name" value="Transposase_22"/>
</dbReference>
<keyword evidence="1" id="KW-0732">Signal</keyword>
<keyword evidence="3" id="KW-1185">Reference proteome</keyword>
<dbReference type="PANTHER" id="PTHR11505">
    <property type="entry name" value="L1 TRANSPOSABLE ELEMENT-RELATED"/>
    <property type="match status" value="1"/>
</dbReference>
<proteinExistence type="predicted"/>
<reference evidence="2" key="2">
    <citation type="submission" date="2021-09" db="EMBL/GenBank/DDBJ databases">
        <authorList>
            <person name="Jia N."/>
            <person name="Wang J."/>
            <person name="Shi W."/>
            <person name="Du L."/>
            <person name="Sun Y."/>
            <person name="Zhan W."/>
            <person name="Jiang J."/>
            <person name="Wang Q."/>
            <person name="Zhang B."/>
            <person name="Ji P."/>
            <person name="Sakyi L.B."/>
            <person name="Cui X."/>
            <person name="Yuan T."/>
            <person name="Jiang B."/>
            <person name="Yang W."/>
            <person name="Lam T.T.-Y."/>
            <person name="Chang Q."/>
            <person name="Ding S."/>
            <person name="Wang X."/>
            <person name="Zhu J."/>
            <person name="Ruan X."/>
            <person name="Zhao L."/>
            <person name="Wei J."/>
            <person name="Que T."/>
            <person name="Du C."/>
            <person name="Cheng J."/>
            <person name="Dai P."/>
            <person name="Han X."/>
            <person name="Huang E."/>
            <person name="Gao Y."/>
            <person name="Liu J."/>
            <person name="Shao H."/>
            <person name="Ye R."/>
            <person name="Li L."/>
            <person name="Wei W."/>
            <person name="Wang X."/>
            <person name="Wang C."/>
            <person name="Huo Q."/>
            <person name="Li W."/>
            <person name="Guo W."/>
            <person name="Chen H."/>
            <person name="Chen S."/>
            <person name="Zhou L."/>
            <person name="Zhou L."/>
            <person name="Ni X."/>
            <person name="Tian J."/>
            <person name="Zhou Y."/>
            <person name="Sheng Y."/>
            <person name="Liu T."/>
            <person name="Pan Y."/>
            <person name="Xia L."/>
            <person name="Li J."/>
            <person name="Zhao F."/>
            <person name="Cao W."/>
        </authorList>
    </citation>
    <scope>NUCLEOTIDE SEQUENCE</scope>
    <source>
        <strain evidence="2">Rmic-2018</strain>
        <tissue evidence="2">Larvae</tissue>
    </source>
</reference>
<dbReference type="Gene3D" id="3.30.70.1820">
    <property type="entry name" value="L1 transposable element, RRM domain"/>
    <property type="match status" value="1"/>
</dbReference>
<evidence type="ECO:0000313" key="3">
    <source>
        <dbReference type="Proteomes" id="UP000821866"/>
    </source>
</evidence>